<accession>A0A1T5DX50</accession>
<feature type="domain" description="KTSC" evidence="1">
    <location>
        <begin position="8"/>
        <end position="65"/>
    </location>
</feature>
<evidence type="ECO:0000259" key="1">
    <source>
        <dbReference type="Pfam" id="PF13619"/>
    </source>
</evidence>
<sequence length="83" mass="9543">MRTCDLADSSLISGAAYDEEARLLCLQFREAGCYFYFGVPRALFDALCAAPSPGTYFNAHIKDRFRFERDPRRRRFGPKARRG</sequence>
<evidence type="ECO:0000313" key="2">
    <source>
        <dbReference type="EMBL" id="SKB76254.1"/>
    </source>
</evidence>
<dbReference type="OrthoDB" id="8450910at2"/>
<proteinExistence type="predicted"/>
<dbReference type="Proteomes" id="UP000190044">
    <property type="component" value="Unassembled WGS sequence"/>
</dbReference>
<organism evidence="2 3">
    <name type="scientific">Sphingopyxis flava</name>
    <dbReference type="NCBI Taxonomy" id="1507287"/>
    <lineage>
        <taxon>Bacteria</taxon>
        <taxon>Pseudomonadati</taxon>
        <taxon>Pseudomonadota</taxon>
        <taxon>Alphaproteobacteria</taxon>
        <taxon>Sphingomonadales</taxon>
        <taxon>Sphingomonadaceae</taxon>
        <taxon>Sphingopyxis</taxon>
    </lineage>
</organism>
<gene>
    <name evidence="2" type="ORF">SAMN06295937_101722</name>
</gene>
<dbReference type="AlphaFoldDB" id="A0A1T5DX50"/>
<dbReference type="Pfam" id="PF13619">
    <property type="entry name" value="KTSC"/>
    <property type="match status" value="1"/>
</dbReference>
<dbReference type="RefSeq" id="WP_139375796.1">
    <property type="nucleotide sequence ID" value="NZ_FUYP01000017.1"/>
</dbReference>
<evidence type="ECO:0000313" key="3">
    <source>
        <dbReference type="Proteomes" id="UP000190044"/>
    </source>
</evidence>
<keyword evidence="3" id="KW-1185">Reference proteome</keyword>
<dbReference type="EMBL" id="FUYP01000017">
    <property type="protein sequence ID" value="SKB76254.1"/>
    <property type="molecule type" value="Genomic_DNA"/>
</dbReference>
<reference evidence="3" key="1">
    <citation type="submission" date="2017-02" db="EMBL/GenBank/DDBJ databases">
        <authorList>
            <person name="Varghese N."/>
            <person name="Submissions S."/>
        </authorList>
    </citation>
    <scope>NUCLEOTIDE SEQUENCE [LARGE SCALE GENOMIC DNA]</scope>
    <source>
        <strain evidence="3">R11H</strain>
    </source>
</reference>
<dbReference type="InterPro" id="IPR025309">
    <property type="entry name" value="KTSC_dom"/>
</dbReference>
<protein>
    <submittedName>
        <fullName evidence="2">KTSC domain-containing protein</fullName>
    </submittedName>
</protein>
<name>A0A1T5DX50_9SPHN</name>